<accession>A0A9W6SUQ1</accession>
<dbReference type="Proteomes" id="UP001165063">
    <property type="component" value="Unassembled WGS sequence"/>
</dbReference>
<organism evidence="1 2">
    <name type="scientific">Ambrosiozyma monospora</name>
    <name type="common">Yeast</name>
    <name type="synonym">Endomycopsis monosporus</name>
    <dbReference type="NCBI Taxonomy" id="43982"/>
    <lineage>
        <taxon>Eukaryota</taxon>
        <taxon>Fungi</taxon>
        <taxon>Dikarya</taxon>
        <taxon>Ascomycota</taxon>
        <taxon>Saccharomycotina</taxon>
        <taxon>Pichiomycetes</taxon>
        <taxon>Pichiales</taxon>
        <taxon>Pichiaceae</taxon>
        <taxon>Ambrosiozyma</taxon>
    </lineage>
</organism>
<dbReference type="EMBL" id="BSXU01008465">
    <property type="protein sequence ID" value="GME66553.1"/>
    <property type="molecule type" value="Genomic_DNA"/>
</dbReference>
<gene>
    <name evidence="1" type="ORF">Amon01_000881700</name>
</gene>
<reference evidence="1" key="1">
    <citation type="submission" date="2023-04" db="EMBL/GenBank/DDBJ databases">
        <title>Ambrosiozyma monospora NBRC 1965.</title>
        <authorList>
            <person name="Ichikawa N."/>
            <person name="Sato H."/>
            <person name="Tonouchi N."/>
        </authorList>
    </citation>
    <scope>NUCLEOTIDE SEQUENCE</scope>
    <source>
        <strain evidence="1">NBRC 1965</strain>
    </source>
</reference>
<proteinExistence type="predicted"/>
<name>A0A9W6SUQ1_AMBMO</name>
<comment type="caution">
    <text evidence="1">The sequence shown here is derived from an EMBL/GenBank/DDBJ whole genome shotgun (WGS) entry which is preliminary data.</text>
</comment>
<protein>
    <submittedName>
        <fullName evidence="1">Unnamed protein product</fullName>
    </submittedName>
</protein>
<sequence length="250" mass="28638">MSCGSLPPSELESKVPPSELGIADEDKISLSDTPALNAICKFPLEILLDDKLGSIPIQFTIPKYHYLGTEIEQFAFQEIALTVNSEVRMVSRHAVDFIHSQEKVLFQHKNDIQKLVDHINKECDLSSDISRLWLDRRNRRESYVSGESSIVKGFDYIENQHSYKKTVYLSNFIENDLPYWQLLTEPLMGNFKVFKCFKCTNKFKISFTVVRLPPSSSSASSSHKVRTVSELENRHITLQRGLQNRIKGLI</sequence>
<dbReference type="AlphaFoldDB" id="A0A9W6SUQ1"/>
<keyword evidence="2" id="KW-1185">Reference proteome</keyword>
<evidence type="ECO:0000313" key="1">
    <source>
        <dbReference type="EMBL" id="GME66553.1"/>
    </source>
</evidence>
<evidence type="ECO:0000313" key="2">
    <source>
        <dbReference type="Proteomes" id="UP001165063"/>
    </source>
</evidence>